<organism evidence="6 7">
    <name type="scientific">Symbiodinium natans</name>
    <dbReference type="NCBI Taxonomy" id="878477"/>
    <lineage>
        <taxon>Eukaryota</taxon>
        <taxon>Sar</taxon>
        <taxon>Alveolata</taxon>
        <taxon>Dinophyceae</taxon>
        <taxon>Suessiales</taxon>
        <taxon>Symbiodiniaceae</taxon>
        <taxon>Symbiodinium</taxon>
    </lineage>
</organism>
<dbReference type="PANTHER" id="PTHR12972:SF0">
    <property type="entry name" value="PROTEIN DOWNSTREAM NEIGHBOR OF SON"/>
    <property type="match status" value="1"/>
</dbReference>
<dbReference type="Proteomes" id="UP000604046">
    <property type="component" value="Unassembled WGS sequence"/>
</dbReference>
<feature type="region of interest" description="Disordered" evidence="5">
    <location>
        <begin position="1"/>
        <end position="79"/>
    </location>
</feature>
<reference evidence="6" key="1">
    <citation type="submission" date="2021-02" db="EMBL/GenBank/DDBJ databases">
        <authorList>
            <person name="Dougan E. K."/>
            <person name="Rhodes N."/>
            <person name="Thang M."/>
            <person name="Chan C."/>
        </authorList>
    </citation>
    <scope>NUCLEOTIDE SEQUENCE</scope>
</reference>
<proteinExistence type="inferred from homology"/>
<keyword evidence="3" id="KW-0539">Nucleus</keyword>
<gene>
    <name evidence="6" type="ORF">SNAT2548_LOCUS18428</name>
</gene>
<sequence>MEAEPPTKVRKQLSGFRQAKRQDSKAFELEPDAEEPNQKYTLQRAQADTVDAQADASQRGQVHSADKRHQLKRQPTVEDVVQEPGLSSAEDLLSDQNLHSTLRLATGTMSWKWLRRLPPALQCQRDLGKLSDPVRASALEMCKASLQCLLTDEAKAVAWLTKTAASLGWYELEGPTRGPEEEENEVRKVREWNEAYRSLWLLLRQGALPAFCIEAERFSVMVFGDGGGTWTSPANGQQVKPSRSEPCAILWPSSRELRSMLQENHVYFDMPHMPPRTLQRQTSAADAPKCSAGDGTSTAATNALVPLAKGSKGMEVENSVSQTRQDLLELRRDGERAKAPGDGDYDFAKTKSALCFQGAWRVHLLVNVLRQHFLGHPMSSAVKMPPKLPKLLAPGPFANSTVKSVQVVRVARCPGNEGGAGDMEFIAELRGRLFPTQIRMFLELLRVILPKFSCEFTSPPRNGPGTNAFTQLEQRRIEKVHCEKDGSAAWKWQFRVG</sequence>
<dbReference type="PANTHER" id="PTHR12972">
    <property type="entry name" value="DOWNSTREAM NEIGHBOR OF SON"/>
    <property type="match status" value="1"/>
</dbReference>
<evidence type="ECO:0000256" key="3">
    <source>
        <dbReference type="ARBA" id="ARBA00023242"/>
    </source>
</evidence>
<dbReference type="InterPro" id="IPR024861">
    <property type="entry name" value="Donson"/>
</dbReference>
<keyword evidence="7" id="KW-1185">Reference proteome</keyword>
<dbReference type="EMBL" id="CAJNDS010002145">
    <property type="protein sequence ID" value="CAE7350246.1"/>
    <property type="molecule type" value="Genomic_DNA"/>
</dbReference>
<dbReference type="AlphaFoldDB" id="A0A812PDR7"/>
<name>A0A812PDR7_9DINO</name>
<dbReference type="GO" id="GO:0005634">
    <property type="term" value="C:nucleus"/>
    <property type="evidence" value="ECO:0007669"/>
    <property type="project" value="UniProtKB-SubCell"/>
</dbReference>
<evidence type="ECO:0000256" key="4">
    <source>
        <dbReference type="ARBA" id="ARBA00025806"/>
    </source>
</evidence>
<protein>
    <submittedName>
        <fullName evidence="6">Uncharacterized protein</fullName>
    </submittedName>
</protein>
<keyword evidence="2" id="KW-0217">Developmental protein</keyword>
<evidence type="ECO:0000256" key="2">
    <source>
        <dbReference type="ARBA" id="ARBA00022473"/>
    </source>
</evidence>
<dbReference type="GO" id="GO:0033260">
    <property type="term" value="P:nuclear DNA replication"/>
    <property type="evidence" value="ECO:0007669"/>
    <property type="project" value="TreeGrafter"/>
</dbReference>
<comment type="caution">
    <text evidence="6">The sequence shown here is derived from an EMBL/GenBank/DDBJ whole genome shotgun (WGS) entry which is preliminary data.</text>
</comment>
<evidence type="ECO:0000256" key="5">
    <source>
        <dbReference type="SAM" id="MobiDB-lite"/>
    </source>
</evidence>
<dbReference type="OrthoDB" id="534063at2759"/>
<evidence type="ECO:0000256" key="1">
    <source>
        <dbReference type="ARBA" id="ARBA00004123"/>
    </source>
</evidence>
<feature type="compositionally biased region" description="Low complexity" evidence="5">
    <location>
        <begin position="43"/>
        <end position="56"/>
    </location>
</feature>
<evidence type="ECO:0000313" key="7">
    <source>
        <dbReference type="Proteomes" id="UP000604046"/>
    </source>
</evidence>
<comment type="subcellular location">
    <subcellularLocation>
        <location evidence="1">Nucleus</location>
    </subcellularLocation>
</comment>
<evidence type="ECO:0000313" key="6">
    <source>
        <dbReference type="EMBL" id="CAE7350246.1"/>
    </source>
</evidence>
<accession>A0A812PDR7</accession>
<comment type="similarity">
    <text evidence="4">Belongs to the DONSON family.</text>
</comment>